<keyword evidence="1" id="KW-1133">Transmembrane helix</keyword>
<reference evidence="2 3" key="1">
    <citation type="submission" date="2016-10" db="EMBL/GenBank/DDBJ databases">
        <authorList>
            <person name="de Groot N.N."/>
        </authorList>
    </citation>
    <scope>NUCLEOTIDE SEQUENCE [LARGE SCALE GENOMIC DNA]</scope>
    <source>
        <strain evidence="2 3">DSM 23995</strain>
    </source>
</reference>
<dbReference type="AlphaFoldDB" id="A0A1I2ECR8"/>
<evidence type="ECO:0000313" key="2">
    <source>
        <dbReference type="EMBL" id="SFE90050.1"/>
    </source>
</evidence>
<feature type="transmembrane region" description="Helical" evidence="1">
    <location>
        <begin position="50"/>
        <end position="71"/>
    </location>
</feature>
<feature type="transmembrane region" description="Helical" evidence="1">
    <location>
        <begin position="26"/>
        <end position="44"/>
    </location>
</feature>
<keyword evidence="3" id="KW-1185">Reference proteome</keyword>
<dbReference type="Proteomes" id="UP000199516">
    <property type="component" value="Unassembled WGS sequence"/>
</dbReference>
<name>A0A1I2ECR8_9BACI</name>
<keyword evidence="1" id="KW-0472">Membrane</keyword>
<dbReference type="RefSeq" id="WP_091662389.1">
    <property type="nucleotide sequence ID" value="NZ_FONT01000005.1"/>
</dbReference>
<evidence type="ECO:0000256" key="1">
    <source>
        <dbReference type="SAM" id="Phobius"/>
    </source>
</evidence>
<sequence length="81" mass="8900">MNTKGKPHSSIVETDSAISRKQIKTIVVFTFCVILAAFTLWGAMYSSEGYVVKSVFGVTSVVAFLQALIQLSNVQVKEEKE</sequence>
<dbReference type="STRING" id="930128.SAMN05192532_105242"/>
<dbReference type="EMBL" id="FONT01000005">
    <property type="protein sequence ID" value="SFE90050.1"/>
    <property type="molecule type" value="Genomic_DNA"/>
</dbReference>
<gene>
    <name evidence="2" type="ORF">SAMN05192532_105242</name>
</gene>
<protein>
    <submittedName>
        <fullName evidence="2">Uncharacterized protein</fullName>
    </submittedName>
</protein>
<proteinExistence type="predicted"/>
<keyword evidence="1" id="KW-0812">Transmembrane</keyword>
<dbReference type="OrthoDB" id="2972925at2"/>
<evidence type="ECO:0000313" key="3">
    <source>
        <dbReference type="Proteomes" id="UP000199516"/>
    </source>
</evidence>
<organism evidence="2 3">
    <name type="scientific">Alteribacillus iranensis</name>
    <dbReference type="NCBI Taxonomy" id="930128"/>
    <lineage>
        <taxon>Bacteria</taxon>
        <taxon>Bacillati</taxon>
        <taxon>Bacillota</taxon>
        <taxon>Bacilli</taxon>
        <taxon>Bacillales</taxon>
        <taxon>Bacillaceae</taxon>
        <taxon>Alteribacillus</taxon>
    </lineage>
</organism>
<accession>A0A1I2ECR8</accession>